<dbReference type="InterPro" id="IPR028098">
    <property type="entry name" value="Glyco_trans_4-like_N"/>
</dbReference>
<dbReference type="InterPro" id="IPR001296">
    <property type="entry name" value="Glyco_trans_1"/>
</dbReference>
<reference evidence="5" key="1">
    <citation type="submission" date="2017-09" db="EMBL/GenBank/DDBJ databases">
        <title>Depth-based differentiation of microbial function through sediment-hosted aquifers and enrichment of novel symbionts in the deep terrestrial subsurface.</title>
        <authorList>
            <person name="Probst A.J."/>
            <person name="Ladd B."/>
            <person name="Jarett J.K."/>
            <person name="Geller-Mcgrath D.E."/>
            <person name="Sieber C.M.K."/>
            <person name="Emerson J.B."/>
            <person name="Anantharaman K."/>
            <person name="Thomas B.C."/>
            <person name="Malmstrom R."/>
            <person name="Stieglmeier M."/>
            <person name="Klingl A."/>
            <person name="Woyke T."/>
            <person name="Ryan C.M."/>
            <person name="Banfield J.F."/>
        </authorList>
    </citation>
    <scope>NUCLEOTIDE SEQUENCE [LARGE SCALE GENOMIC DNA]</scope>
</reference>
<keyword evidence="1" id="KW-0808">Transferase</keyword>
<proteinExistence type="predicted"/>
<evidence type="ECO:0000313" key="4">
    <source>
        <dbReference type="EMBL" id="PIZ69696.1"/>
    </source>
</evidence>
<dbReference type="EMBL" id="PFOH01000026">
    <property type="protein sequence ID" value="PIZ69696.1"/>
    <property type="molecule type" value="Genomic_DNA"/>
</dbReference>
<evidence type="ECO:0000256" key="1">
    <source>
        <dbReference type="ARBA" id="ARBA00022679"/>
    </source>
</evidence>
<feature type="domain" description="Glycosyl transferase family 1" evidence="2">
    <location>
        <begin position="185"/>
        <end position="338"/>
    </location>
</feature>
<organism evidence="4 5">
    <name type="scientific">Candidatus Portnoybacteria bacterium CG_4_10_14_0_2_um_filter_43_36</name>
    <dbReference type="NCBI Taxonomy" id="1974798"/>
    <lineage>
        <taxon>Bacteria</taxon>
        <taxon>Candidatus Portnoyibacteriota</taxon>
    </lineage>
</organism>
<dbReference type="Pfam" id="PF13439">
    <property type="entry name" value="Glyco_transf_4"/>
    <property type="match status" value="1"/>
</dbReference>
<comment type="caution">
    <text evidence="4">The sequence shown here is derived from an EMBL/GenBank/DDBJ whole genome shotgun (WGS) entry which is preliminary data.</text>
</comment>
<dbReference type="PANTHER" id="PTHR46401:SF2">
    <property type="entry name" value="GLYCOSYLTRANSFERASE WBBK-RELATED"/>
    <property type="match status" value="1"/>
</dbReference>
<dbReference type="PANTHER" id="PTHR46401">
    <property type="entry name" value="GLYCOSYLTRANSFERASE WBBK-RELATED"/>
    <property type="match status" value="1"/>
</dbReference>
<sequence length="358" mass="40771">MEIGINAAAALKQPRTGVEEYVYQLLRGLTMLKESKKHRFILFSPSRAEFGFGLPDNFKTRELNWPLPFWTQARLAGGMIFKKPEVLFIPVHVLPLVHPKNSVVTIHGLEYEYFPEMYPKKRLTYLRWGAKYAVRNASKIIAVSENTKNDLIKLYGANPGKVAVVHHGVKIPDADVRQEGNNLGEYFLYLGRLEEKKNMAGLIGGFEMLKKRYQLPHKLVLAGPAGFGYKKIKSKINRLKFKDDIIELGYIGEREKWRLLGLAEGFVFPSFYEGFGLPILEAQASGCPVITSDVSSMPEVAGQGAILIRPEIEQICRAMYKIIDDADFKKRLIEQGYQNVKKFSWQKCARRTLKELTN</sequence>
<protein>
    <recommendedName>
        <fullName evidence="6">Glycosyltransferase family 1 protein</fullName>
    </recommendedName>
</protein>
<evidence type="ECO:0000259" key="2">
    <source>
        <dbReference type="Pfam" id="PF00534"/>
    </source>
</evidence>
<accession>A0A2M7UEL0</accession>
<dbReference type="GO" id="GO:0016757">
    <property type="term" value="F:glycosyltransferase activity"/>
    <property type="evidence" value="ECO:0007669"/>
    <property type="project" value="InterPro"/>
</dbReference>
<dbReference type="Proteomes" id="UP000231688">
    <property type="component" value="Unassembled WGS sequence"/>
</dbReference>
<evidence type="ECO:0000313" key="5">
    <source>
        <dbReference type="Proteomes" id="UP000231688"/>
    </source>
</evidence>
<dbReference type="GO" id="GO:0009103">
    <property type="term" value="P:lipopolysaccharide biosynthetic process"/>
    <property type="evidence" value="ECO:0007669"/>
    <property type="project" value="TreeGrafter"/>
</dbReference>
<dbReference type="Pfam" id="PF00534">
    <property type="entry name" value="Glycos_transf_1"/>
    <property type="match status" value="1"/>
</dbReference>
<name>A0A2M7UEL0_9BACT</name>
<dbReference type="CDD" id="cd03809">
    <property type="entry name" value="GT4_MtfB-like"/>
    <property type="match status" value="1"/>
</dbReference>
<feature type="domain" description="Glycosyltransferase subfamily 4-like N-terminal" evidence="3">
    <location>
        <begin position="17"/>
        <end position="169"/>
    </location>
</feature>
<dbReference type="Gene3D" id="3.40.50.2000">
    <property type="entry name" value="Glycogen Phosphorylase B"/>
    <property type="match status" value="2"/>
</dbReference>
<evidence type="ECO:0000259" key="3">
    <source>
        <dbReference type="Pfam" id="PF13439"/>
    </source>
</evidence>
<dbReference type="SUPFAM" id="SSF53756">
    <property type="entry name" value="UDP-Glycosyltransferase/glycogen phosphorylase"/>
    <property type="match status" value="1"/>
</dbReference>
<dbReference type="AlphaFoldDB" id="A0A2M7UEL0"/>
<gene>
    <name evidence="4" type="ORF">COY10_01045</name>
</gene>
<evidence type="ECO:0008006" key="6">
    <source>
        <dbReference type="Google" id="ProtNLM"/>
    </source>
</evidence>